<keyword evidence="3 4" id="KW-0664">Pyridoxine biosynthesis</keyword>
<sequence>MAKLGVNIDHVATIRQARGGMEPDPVAAAAIAELAGADGITIHLREDRRHIQDRDLKILRQTVRTRLNLEMAATAEMVAIACTQKPEMCTLVPEKRQELTTEGGLDVRIHQESLADVVEKLQEGGMLVSLFIDPDPDQVKAASKIGADYIEIHTGAFADARGFRKQDAELRKIENAIKLAAKLGLGVNAGHGLNYSNIKMVASLGGIEEFNIGHSIISRAVLVGLDRAVREMVDLVKYA</sequence>
<feature type="binding site" evidence="4">
    <location>
        <position position="50"/>
    </location>
    <ligand>
        <name>1-deoxy-D-xylulose 5-phosphate</name>
        <dbReference type="ChEBI" id="CHEBI:57792"/>
    </ligand>
</feature>
<reference evidence="6 7" key="1">
    <citation type="submission" date="2021-05" db="EMBL/GenBank/DDBJ databases">
        <title>The draft genome of Geobacter luticola JCM 17780.</title>
        <authorList>
            <person name="Xu Z."/>
            <person name="Masuda Y."/>
            <person name="Itoh H."/>
            <person name="Senoo K."/>
        </authorList>
    </citation>
    <scope>NUCLEOTIDE SEQUENCE [LARGE SCALE GENOMIC DNA]</scope>
    <source>
        <strain evidence="6 7">JCM 17780</strain>
    </source>
</reference>
<feature type="binding site" evidence="4">
    <location>
        <position position="45"/>
    </location>
    <ligand>
        <name>1-deoxy-D-xylulose 5-phosphate</name>
        <dbReference type="ChEBI" id="CHEBI:57792"/>
    </ligand>
</feature>
<dbReference type="Pfam" id="PF03740">
    <property type="entry name" value="PdxJ"/>
    <property type="match status" value="1"/>
</dbReference>
<keyword evidence="1 4" id="KW-0963">Cytoplasm</keyword>
<comment type="caution">
    <text evidence="6">The sequence shown here is derived from an EMBL/GenBank/DDBJ whole genome shotgun (WGS) entry which is preliminary data.</text>
</comment>
<feature type="binding site" evidence="4">
    <location>
        <position position="7"/>
    </location>
    <ligand>
        <name>3-amino-2-oxopropyl phosphate</name>
        <dbReference type="ChEBI" id="CHEBI:57279"/>
    </ligand>
</feature>
<dbReference type="PANTHER" id="PTHR30456:SF0">
    <property type="entry name" value="PYRIDOXINE 5'-PHOSPHATE SYNTHASE"/>
    <property type="match status" value="1"/>
</dbReference>
<evidence type="ECO:0000256" key="2">
    <source>
        <dbReference type="ARBA" id="ARBA00022679"/>
    </source>
</evidence>
<dbReference type="NCBIfam" id="TIGR00559">
    <property type="entry name" value="pdxJ"/>
    <property type="match status" value="1"/>
</dbReference>
<evidence type="ECO:0000256" key="1">
    <source>
        <dbReference type="ARBA" id="ARBA00022490"/>
    </source>
</evidence>
<comment type="subunit">
    <text evidence="4">Homooctamer; tetramer of dimers.</text>
</comment>
<feature type="binding site" evidence="4">
    <location>
        <position position="100"/>
    </location>
    <ligand>
        <name>1-deoxy-D-xylulose 5-phosphate</name>
        <dbReference type="ChEBI" id="CHEBI:57792"/>
    </ligand>
</feature>
<dbReference type="HAMAP" id="MF_00279">
    <property type="entry name" value="PdxJ"/>
    <property type="match status" value="1"/>
</dbReference>
<evidence type="ECO:0000313" key="7">
    <source>
        <dbReference type="Proteomes" id="UP000756860"/>
    </source>
</evidence>
<feature type="active site" description="Proton acceptor" evidence="4">
    <location>
        <position position="70"/>
    </location>
</feature>
<feature type="binding site" evidence="4">
    <location>
        <begin position="213"/>
        <end position="214"/>
    </location>
    <ligand>
        <name>3-amino-2-oxopropyl phosphate</name>
        <dbReference type="ChEBI" id="CHEBI:57279"/>
    </ligand>
</feature>
<comment type="pathway">
    <text evidence="4">Cofactor biosynthesis; pyridoxine 5'-phosphate biosynthesis; pyridoxine 5'-phosphate from D-erythrose 4-phosphate: step 5/5.</text>
</comment>
<dbReference type="EC" id="2.6.99.2" evidence="4 5"/>
<dbReference type="EMBL" id="JAHCVK010000010">
    <property type="protein sequence ID" value="MBT0654416.1"/>
    <property type="molecule type" value="Genomic_DNA"/>
</dbReference>
<feature type="active site" description="Proton acceptor" evidence="4">
    <location>
        <position position="43"/>
    </location>
</feature>
<dbReference type="InterPro" id="IPR013785">
    <property type="entry name" value="Aldolase_TIM"/>
</dbReference>
<dbReference type="Gene3D" id="3.20.20.70">
    <property type="entry name" value="Aldolase class I"/>
    <property type="match status" value="1"/>
</dbReference>
<evidence type="ECO:0000256" key="4">
    <source>
        <dbReference type="HAMAP-Rule" id="MF_00279"/>
    </source>
</evidence>
<evidence type="ECO:0000313" key="6">
    <source>
        <dbReference type="EMBL" id="MBT0654416.1"/>
    </source>
</evidence>
<dbReference type="NCBIfam" id="NF003627">
    <property type="entry name" value="PRK05265.1-5"/>
    <property type="match status" value="1"/>
</dbReference>
<feature type="site" description="Transition state stabilizer" evidence="4">
    <location>
        <position position="151"/>
    </location>
</feature>
<dbReference type="GO" id="GO:0033856">
    <property type="term" value="F:pyridoxine 5'-phosphate synthase activity"/>
    <property type="evidence" value="ECO:0007669"/>
    <property type="project" value="UniProtKB-EC"/>
</dbReference>
<dbReference type="InterPro" id="IPR004569">
    <property type="entry name" value="PyrdxlP_synth_PdxJ"/>
</dbReference>
<feature type="binding site" evidence="4">
    <location>
        <position position="192"/>
    </location>
    <ligand>
        <name>3-amino-2-oxopropyl phosphate</name>
        <dbReference type="ChEBI" id="CHEBI:57279"/>
    </ligand>
</feature>
<dbReference type="Proteomes" id="UP000756860">
    <property type="component" value="Unassembled WGS sequence"/>
</dbReference>
<comment type="similarity">
    <text evidence="4">Belongs to the PNP synthase family.</text>
</comment>
<protein>
    <recommendedName>
        <fullName evidence="4 5">Pyridoxine 5'-phosphate synthase</fullName>
        <shortName evidence="4">PNP synthase</shortName>
        <ecNumber evidence="4 5">2.6.99.2</ecNumber>
    </recommendedName>
</protein>
<keyword evidence="7" id="KW-1185">Reference proteome</keyword>
<evidence type="ECO:0000256" key="5">
    <source>
        <dbReference type="NCBIfam" id="TIGR00559"/>
    </source>
</evidence>
<dbReference type="PANTHER" id="PTHR30456">
    <property type="entry name" value="PYRIDOXINE 5'-PHOSPHATE SYNTHASE"/>
    <property type="match status" value="1"/>
</dbReference>
<feature type="binding site" evidence="4">
    <location>
        <position position="18"/>
    </location>
    <ligand>
        <name>3-amino-2-oxopropyl phosphate</name>
        <dbReference type="ChEBI" id="CHEBI:57279"/>
    </ligand>
</feature>
<dbReference type="RefSeq" id="WP_214176423.1">
    <property type="nucleotide sequence ID" value="NZ_JAHCVK010000010.1"/>
</dbReference>
<comment type="catalytic activity">
    <reaction evidence="4">
        <text>3-amino-2-oxopropyl phosphate + 1-deoxy-D-xylulose 5-phosphate = pyridoxine 5'-phosphate + phosphate + 2 H2O + H(+)</text>
        <dbReference type="Rhea" id="RHEA:15265"/>
        <dbReference type="ChEBI" id="CHEBI:15377"/>
        <dbReference type="ChEBI" id="CHEBI:15378"/>
        <dbReference type="ChEBI" id="CHEBI:43474"/>
        <dbReference type="ChEBI" id="CHEBI:57279"/>
        <dbReference type="ChEBI" id="CHEBI:57792"/>
        <dbReference type="ChEBI" id="CHEBI:58589"/>
        <dbReference type="EC" id="2.6.99.2"/>
    </reaction>
</comment>
<dbReference type="SUPFAM" id="SSF63892">
    <property type="entry name" value="Pyridoxine 5'-phosphate synthase"/>
    <property type="match status" value="1"/>
</dbReference>
<comment type="function">
    <text evidence="4">Catalyzes the complicated ring closure reaction between the two acyclic compounds 1-deoxy-D-xylulose-5-phosphate (DXP) and 3-amino-2-oxopropyl phosphate (1-amino-acetone-3-phosphate or AAP) to form pyridoxine 5'-phosphate (PNP) and inorganic phosphate.</text>
</comment>
<proteinExistence type="inferred from homology"/>
<dbReference type="NCBIfam" id="NF003623">
    <property type="entry name" value="PRK05265.1-1"/>
    <property type="match status" value="1"/>
</dbReference>
<gene>
    <name evidence="4" type="primary">pdxJ</name>
    <name evidence="6" type="ORF">KI810_15260</name>
</gene>
<keyword evidence="2 4" id="KW-0808">Transferase</keyword>
<name>A0ABS5SGD1_9BACT</name>
<dbReference type="InterPro" id="IPR036130">
    <property type="entry name" value="Pyridoxine-5'_phos_synth"/>
</dbReference>
<organism evidence="6 7">
    <name type="scientific">Geomobilimonas luticola</name>
    <dbReference type="NCBI Taxonomy" id="1114878"/>
    <lineage>
        <taxon>Bacteria</taxon>
        <taxon>Pseudomonadati</taxon>
        <taxon>Thermodesulfobacteriota</taxon>
        <taxon>Desulfuromonadia</taxon>
        <taxon>Geobacterales</taxon>
        <taxon>Geobacteraceae</taxon>
        <taxon>Geomobilimonas</taxon>
    </lineage>
</organism>
<dbReference type="CDD" id="cd00003">
    <property type="entry name" value="PNPsynthase"/>
    <property type="match status" value="1"/>
</dbReference>
<evidence type="ECO:0000256" key="3">
    <source>
        <dbReference type="ARBA" id="ARBA00023096"/>
    </source>
</evidence>
<accession>A0ABS5SGD1</accession>
<feature type="binding site" evidence="4">
    <location>
        <begin position="9"/>
        <end position="10"/>
    </location>
    <ligand>
        <name>1-deoxy-D-xylulose 5-phosphate</name>
        <dbReference type="ChEBI" id="CHEBI:57792"/>
    </ligand>
</feature>
<feature type="active site" description="Proton donor" evidence="4">
    <location>
        <position position="191"/>
    </location>
</feature>
<dbReference type="NCBIfam" id="NF003625">
    <property type="entry name" value="PRK05265.1-3"/>
    <property type="match status" value="1"/>
</dbReference>
<comment type="subcellular location">
    <subcellularLocation>
        <location evidence="4">Cytoplasm</location>
    </subcellularLocation>
</comment>